<dbReference type="GO" id="GO:0016747">
    <property type="term" value="F:acyltransferase activity, transferring groups other than amino-acyl groups"/>
    <property type="evidence" value="ECO:0007669"/>
    <property type="project" value="InterPro"/>
</dbReference>
<reference evidence="2 3" key="1">
    <citation type="submission" date="2015-01" db="EMBL/GenBank/DDBJ databases">
        <title>The Genome Sequence of Cladophialophora immunda CBS83496.</title>
        <authorList>
            <consortium name="The Broad Institute Genomics Platform"/>
            <person name="Cuomo C."/>
            <person name="de Hoog S."/>
            <person name="Gorbushina A."/>
            <person name="Stielow B."/>
            <person name="Teixiera M."/>
            <person name="Abouelleil A."/>
            <person name="Chapman S.B."/>
            <person name="Priest M."/>
            <person name="Young S.K."/>
            <person name="Wortman J."/>
            <person name="Nusbaum C."/>
            <person name="Birren B."/>
        </authorList>
    </citation>
    <scope>NUCLEOTIDE SEQUENCE [LARGE SCALE GENOMIC DNA]</scope>
    <source>
        <strain evidence="2 3">CBS 83496</strain>
    </source>
</reference>
<dbReference type="PANTHER" id="PTHR43792">
    <property type="entry name" value="GNAT FAMILY, PUTATIVE (AFU_ORTHOLOGUE AFUA_3G00765)-RELATED-RELATED"/>
    <property type="match status" value="1"/>
</dbReference>
<keyword evidence="3" id="KW-1185">Reference proteome</keyword>
<dbReference type="PROSITE" id="PS51186">
    <property type="entry name" value="GNAT"/>
    <property type="match status" value="1"/>
</dbReference>
<evidence type="ECO:0000313" key="3">
    <source>
        <dbReference type="Proteomes" id="UP000054466"/>
    </source>
</evidence>
<feature type="domain" description="N-acetyltransferase" evidence="1">
    <location>
        <begin position="21"/>
        <end position="183"/>
    </location>
</feature>
<sequence>MATISHVEDGKVEISTARLLLRGARATTADEAALYEAFSDPEVMKYMGSIPHTCLTSTARWLSTMLGSPHNGVTDFIITLTTPAAGCPVAVGKIGVWKDQEIGFFLARKYWGRGIAQEALNAVIPYFFGEVEMSEITADVDPDNESCIGLLKKAGFVVKGFEERTYKVGEKWCDSLYMMLEKKAWQEKG</sequence>
<evidence type="ECO:0000259" key="1">
    <source>
        <dbReference type="PROSITE" id="PS51186"/>
    </source>
</evidence>
<dbReference type="RefSeq" id="XP_016252572.1">
    <property type="nucleotide sequence ID" value="XM_016390670.1"/>
</dbReference>
<dbReference type="HOGENOM" id="CLU_013985_3_6_1"/>
<dbReference type="InterPro" id="IPR016181">
    <property type="entry name" value="Acyl_CoA_acyltransferase"/>
</dbReference>
<dbReference type="AlphaFoldDB" id="A0A0D1ZW04"/>
<dbReference type="Proteomes" id="UP000054466">
    <property type="component" value="Unassembled WGS sequence"/>
</dbReference>
<gene>
    <name evidence="2" type="ORF">PV07_03909</name>
</gene>
<protein>
    <recommendedName>
        <fullName evidence="1">N-acetyltransferase domain-containing protein</fullName>
    </recommendedName>
</protein>
<dbReference type="OrthoDB" id="630895at2759"/>
<name>A0A0D1ZW04_9EURO</name>
<dbReference type="GeneID" id="27343103"/>
<dbReference type="Gene3D" id="3.40.630.30">
    <property type="match status" value="1"/>
</dbReference>
<dbReference type="PANTHER" id="PTHR43792:SF1">
    <property type="entry name" value="N-ACETYLTRANSFERASE DOMAIN-CONTAINING PROTEIN"/>
    <property type="match status" value="1"/>
</dbReference>
<dbReference type="InterPro" id="IPR000182">
    <property type="entry name" value="GNAT_dom"/>
</dbReference>
<organism evidence="2 3">
    <name type="scientific">Cladophialophora immunda</name>
    <dbReference type="NCBI Taxonomy" id="569365"/>
    <lineage>
        <taxon>Eukaryota</taxon>
        <taxon>Fungi</taxon>
        <taxon>Dikarya</taxon>
        <taxon>Ascomycota</taxon>
        <taxon>Pezizomycotina</taxon>
        <taxon>Eurotiomycetes</taxon>
        <taxon>Chaetothyriomycetidae</taxon>
        <taxon>Chaetothyriales</taxon>
        <taxon>Herpotrichiellaceae</taxon>
        <taxon>Cladophialophora</taxon>
    </lineage>
</organism>
<dbReference type="EMBL" id="KN847041">
    <property type="protein sequence ID" value="KIW32356.1"/>
    <property type="molecule type" value="Genomic_DNA"/>
</dbReference>
<dbReference type="Pfam" id="PF13302">
    <property type="entry name" value="Acetyltransf_3"/>
    <property type="match status" value="1"/>
</dbReference>
<dbReference type="SUPFAM" id="SSF55729">
    <property type="entry name" value="Acyl-CoA N-acyltransferases (Nat)"/>
    <property type="match status" value="1"/>
</dbReference>
<dbReference type="VEuPathDB" id="FungiDB:PV07_03909"/>
<proteinExistence type="predicted"/>
<accession>A0A0D1ZW04</accession>
<dbReference type="InterPro" id="IPR051531">
    <property type="entry name" value="N-acetyltransferase"/>
</dbReference>
<evidence type="ECO:0000313" key="2">
    <source>
        <dbReference type="EMBL" id="KIW32356.1"/>
    </source>
</evidence>